<reference evidence="6" key="1">
    <citation type="journal article" date="2023" name="Insect Mol. Biol.">
        <title>Genome sequencing provides insights into the evolution of gene families encoding plant cell wall-degrading enzymes in longhorned beetles.</title>
        <authorList>
            <person name="Shin N.R."/>
            <person name="Okamura Y."/>
            <person name="Kirsch R."/>
            <person name="Pauchet Y."/>
        </authorList>
    </citation>
    <scope>NUCLEOTIDE SEQUENCE</scope>
    <source>
        <strain evidence="6">MMC_N1</strain>
    </source>
</reference>
<evidence type="ECO:0000256" key="2">
    <source>
        <dbReference type="ARBA" id="ARBA00022692"/>
    </source>
</evidence>
<dbReference type="InterPro" id="IPR001828">
    <property type="entry name" value="ANF_lig-bd_rcpt"/>
</dbReference>
<evidence type="ECO:0000256" key="4">
    <source>
        <dbReference type="ARBA" id="ARBA00023136"/>
    </source>
</evidence>
<dbReference type="Gene3D" id="3.40.50.2300">
    <property type="match status" value="1"/>
</dbReference>
<dbReference type="SUPFAM" id="SSF53822">
    <property type="entry name" value="Periplasmic binding protein-like I"/>
    <property type="match status" value="1"/>
</dbReference>
<keyword evidence="2" id="KW-0812">Transmembrane</keyword>
<evidence type="ECO:0000313" key="7">
    <source>
        <dbReference type="Proteomes" id="UP001162164"/>
    </source>
</evidence>
<feature type="domain" description="Receptor ligand binding region" evidence="5">
    <location>
        <begin position="23"/>
        <end position="84"/>
    </location>
</feature>
<dbReference type="Pfam" id="PF01094">
    <property type="entry name" value="ANF_receptor"/>
    <property type="match status" value="1"/>
</dbReference>
<dbReference type="InterPro" id="IPR028082">
    <property type="entry name" value="Peripla_BP_I"/>
</dbReference>
<gene>
    <name evidence="6" type="ORF">NQ317_010881</name>
</gene>
<keyword evidence="7" id="KW-1185">Reference proteome</keyword>
<accession>A0ABQ9JCM9</accession>
<evidence type="ECO:0000256" key="1">
    <source>
        <dbReference type="ARBA" id="ARBA00004370"/>
    </source>
</evidence>
<evidence type="ECO:0000313" key="6">
    <source>
        <dbReference type="EMBL" id="KAJ8975946.1"/>
    </source>
</evidence>
<dbReference type="Proteomes" id="UP001162164">
    <property type="component" value="Unassembled WGS sequence"/>
</dbReference>
<organism evidence="6 7">
    <name type="scientific">Molorchus minor</name>
    <dbReference type="NCBI Taxonomy" id="1323400"/>
    <lineage>
        <taxon>Eukaryota</taxon>
        <taxon>Metazoa</taxon>
        <taxon>Ecdysozoa</taxon>
        <taxon>Arthropoda</taxon>
        <taxon>Hexapoda</taxon>
        <taxon>Insecta</taxon>
        <taxon>Pterygota</taxon>
        <taxon>Neoptera</taxon>
        <taxon>Endopterygota</taxon>
        <taxon>Coleoptera</taxon>
        <taxon>Polyphaga</taxon>
        <taxon>Cucujiformia</taxon>
        <taxon>Chrysomeloidea</taxon>
        <taxon>Cerambycidae</taxon>
        <taxon>Lamiinae</taxon>
        <taxon>Monochamini</taxon>
        <taxon>Molorchus</taxon>
    </lineage>
</organism>
<name>A0ABQ9JCM9_9CUCU</name>
<protein>
    <recommendedName>
        <fullName evidence="5">Receptor ligand binding region domain-containing protein</fullName>
    </recommendedName>
</protein>
<evidence type="ECO:0000256" key="3">
    <source>
        <dbReference type="ARBA" id="ARBA00022989"/>
    </source>
</evidence>
<comment type="subcellular location">
    <subcellularLocation>
        <location evidence="1">Membrane</location>
    </subcellularLocation>
</comment>
<evidence type="ECO:0000259" key="5">
    <source>
        <dbReference type="Pfam" id="PF01094"/>
    </source>
</evidence>
<proteinExistence type="predicted"/>
<keyword evidence="3" id="KW-1133">Transmembrane helix</keyword>
<keyword evidence="4" id="KW-0472">Membrane</keyword>
<sequence>MPLSRAQNYFKVELIIEFEPGLDNFQEQLMEMKNAQARVYLMYASQTDAVVIFRDAALLNMTDAGYAWIVTEQALEAENVPKGTLGLELVNATDENAHIRDSIPRANWLYLGTGISNVYIGNNTGVIFFYKHQNTFFTLTSISPTKLAEFGDK</sequence>
<dbReference type="EMBL" id="JAPWTJ010000747">
    <property type="protein sequence ID" value="KAJ8975946.1"/>
    <property type="molecule type" value="Genomic_DNA"/>
</dbReference>
<comment type="caution">
    <text evidence="6">The sequence shown here is derived from an EMBL/GenBank/DDBJ whole genome shotgun (WGS) entry which is preliminary data.</text>
</comment>